<accession>A0A291IRU2</accession>
<dbReference type="InterPro" id="IPR012340">
    <property type="entry name" value="NA-bd_OB-fold"/>
</dbReference>
<sequence length="335" mass="38177">MIKPIKNLEANDRDINIIGRIEKVILSTGSNGQNYMIINLVDQSGRVEGRKWQVDENDIENIKPNEIMLVKGGNVNEYRNQLQLKVGDYKILDAEGLAEFNLTFDDFFISAPLNVDKEYPKLIELISAFKNDTYREITLKLLKENEEKFKNYPAAMSIHHNVQHGLFWHSYTLVRNCISIKPNYAFADIDWELVICGAILHDIGKVIEMNDETATDYSLQGKLLGHISIGNAFIYQAAKELGILDNPDGSVNQDVTLLEHMVLASHGKNEYGSPVEPVIIEAIIVSSFDMLDARLFRVNDDLNKVEVGEWTQRIPSEGGKFFYNHYKKPKETKEK</sequence>
<dbReference type="CDD" id="cd04492">
    <property type="entry name" value="YhaM_OBF_like"/>
    <property type="match status" value="1"/>
</dbReference>
<evidence type="ECO:0000313" key="2">
    <source>
        <dbReference type="EMBL" id="ATG97519.1"/>
    </source>
</evidence>
<dbReference type="GO" id="GO:0031125">
    <property type="term" value="P:rRNA 3'-end processing"/>
    <property type="evidence" value="ECO:0007669"/>
    <property type="project" value="TreeGrafter"/>
</dbReference>
<dbReference type="Gene3D" id="2.40.50.140">
    <property type="entry name" value="Nucleic acid-binding proteins"/>
    <property type="match status" value="1"/>
</dbReference>
<reference evidence="2 3" key="1">
    <citation type="submission" date="2017-09" db="EMBL/GenBank/DDBJ databases">
        <title>SPAdes assembly of the Mesoplasma lactucae genome.</title>
        <authorList>
            <person name="Knight T.F."/>
            <person name="Rubinstein R."/>
            <person name="Citino T."/>
        </authorList>
    </citation>
    <scope>NUCLEOTIDE SEQUENCE [LARGE SCALE GENOMIC DNA]</scope>
    <source>
        <strain evidence="2 3">831-C4</strain>
    </source>
</reference>
<dbReference type="RefSeq" id="WP_096862807.1">
    <property type="nucleotide sequence ID" value="NZ_CP023668.1"/>
</dbReference>
<dbReference type="GO" id="GO:0003676">
    <property type="term" value="F:nucleic acid binding"/>
    <property type="evidence" value="ECO:0007669"/>
    <property type="project" value="InterPro"/>
</dbReference>
<dbReference type="CDD" id="cd00077">
    <property type="entry name" value="HDc"/>
    <property type="match status" value="1"/>
</dbReference>
<organism evidence="2 3">
    <name type="scientific">Mesoplasma lactucae ATCC 49193</name>
    <dbReference type="NCBI Taxonomy" id="81460"/>
    <lineage>
        <taxon>Bacteria</taxon>
        <taxon>Bacillati</taxon>
        <taxon>Mycoplasmatota</taxon>
        <taxon>Mollicutes</taxon>
        <taxon>Entomoplasmatales</taxon>
        <taxon>Entomoplasmataceae</taxon>
        <taxon>Mesoplasma</taxon>
    </lineage>
</organism>
<dbReference type="SUPFAM" id="SSF50249">
    <property type="entry name" value="Nucleic acid-binding proteins"/>
    <property type="match status" value="1"/>
</dbReference>
<dbReference type="InterPro" id="IPR006674">
    <property type="entry name" value="HD_domain"/>
</dbReference>
<dbReference type="InterPro" id="IPR004365">
    <property type="entry name" value="NA-bd_OB_tRNA"/>
</dbReference>
<keyword evidence="3" id="KW-1185">Reference proteome</keyword>
<keyword evidence="1" id="KW-0378">Hydrolase</keyword>
<dbReference type="OrthoDB" id="9778453at2"/>
<protein>
    <submittedName>
        <fullName evidence="2">CMP-binding protein</fullName>
    </submittedName>
</protein>
<dbReference type="GO" id="GO:0016787">
    <property type="term" value="F:hydrolase activity"/>
    <property type="evidence" value="ECO:0007669"/>
    <property type="project" value="UniProtKB-KW"/>
</dbReference>
<dbReference type="AlphaFoldDB" id="A0A291IRU2"/>
<gene>
    <name evidence="2" type="ORF">CP520_01995</name>
</gene>
<dbReference type="PANTHER" id="PTHR37294">
    <property type="entry name" value="3'-5' EXORIBONUCLEASE YHAM"/>
    <property type="match status" value="1"/>
</dbReference>
<name>A0A291IRU2_9MOLU</name>
<dbReference type="Gene3D" id="1.10.3210.10">
    <property type="entry name" value="Hypothetical protein af1432"/>
    <property type="match status" value="1"/>
</dbReference>
<dbReference type="InterPro" id="IPR050798">
    <property type="entry name" value="YhaM_exoribonuc/phosphodiest"/>
</dbReference>
<dbReference type="EMBL" id="CP023668">
    <property type="protein sequence ID" value="ATG97519.1"/>
    <property type="molecule type" value="Genomic_DNA"/>
</dbReference>
<dbReference type="Pfam" id="PF01966">
    <property type="entry name" value="HD"/>
    <property type="match status" value="1"/>
</dbReference>
<dbReference type="Proteomes" id="UP000232227">
    <property type="component" value="Chromosome"/>
</dbReference>
<dbReference type="Pfam" id="PF01336">
    <property type="entry name" value="tRNA_anti-codon"/>
    <property type="match status" value="1"/>
</dbReference>
<dbReference type="SUPFAM" id="SSF109604">
    <property type="entry name" value="HD-domain/PDEase-like"/>
    <property type="match status" value="1"/>
</dbReference>
<evidence type="ECO:0000256" key="1">
    <source>
        <dbReference type="ARBA" id="ARBA00022801"/>
    </source>
</evidence>
<evidence type="ECO:0000313" key="3">
    <source>
        <dbReference type="Proteomes" id="UP000232227"/>
    </source>
</evidence>
<dbReference type="KEGG" id="mlac:CP520_01995"/>
<dbReference type="PANTHER" id="PTHR37294:SF1">
    <property type="entry name" value="3'-5' EXORIBONUCLEASE YHAM"/>
    <property type="match status" value="1"/>
</dbReference>
<dbReference type="InterPro" id="IPR003607">
    <property type="entry name" value="HD/PDEase_dom"/>
</dbReference>
<proteinExistence type="predicted"/>